<evidence type="ECO:0000256" key="4">
    <source>
        <dbReference type="ARBA" id="ARBA00014253"/>
    </source>
</evidence>
<evidence type="ECO:0000256" key="3">
    <source>
        <dbReference type="ARBA" id="ARBA00009971"/>
    </source>
</evidence>
<feature type="transmembrane region" description="Helical" evidence="12">
    <location>
        <begin position="98"/>
        <end position="121"/>
    </location>
</feature>
<evidence type="ECO:0000256" key="6">
    <source>
        <dbReference type="ARBA" id="ARBA00022989"/>
    </source>
</evidence>
<evidence type="ECO:0000256" key="10">
    <source>
        <dbReference type="ARBA" id="ARBA00023242"/>
    </source>
</evidence>
<comment type="subcellular location">
    <subcellularLocation>
        <location evidence="2">Endomembrane system</location>
        <topology evidence="2">Multi-pass membrane protein</topology>
    </subcellularLocation>
    <subcellularLocation>
        <location evidence="1">Nucleus membrane</location>
    </subcellularLocation>
</comment>
<feature type="transmembrane region" description="Helical" evidence="12">
    <location>
        <begin position="32"/>
        <end position="50"/>
    </location>
</feature>
<evidence type="ECO:0000313" key="13">
    <source>
        <dbReference type="EMBL" id="KAK3861707.1"/>
    </source>
</evidence>
<dbReference type="PANTHER" id="PTHR22593:SF2">
    <property type="entry name" value="TRANSMEMBRANE PROTEIN 18"/>
    <property type="match status" value="1"/>
</dbReference>
<keyword evidence="8" id="KW-0238">DNA-binding</keyword>
<sequence length="170" mass="19621">MEADQLPSSDFIKTDQITDLWSFLQTIDWSEGWLMCLVVFHVALTAVTLLTRNHHTTQAVLFFLLLLTVRCSQSINQYAAENWKRFSRQQYFDSQGMFISVVFSMPVLFNCLMMVINWLWLSSSMMVTWKRAELEARMRLDSANQSASTTSQSSNTTSNPDHSDDTKKTK</sequence>
<name>A0AAE1EUQ4_PETCI</name>
<evidence type="ECO:0000256" key="5">
    <source>
        <dbReference type="ARBA" id="ARBA00022692"/>
    </source>
</evidence>
<evidence type="ECO:0000256" key="8">
    <source>
        <dbReference type="ARBA" id="ARBA00023125"/>
    </source>
</evidence>
<keyword evidence="6 12" id="KW-1133">Transmembrane helix</keyword>
<keyword evidence="7" id="KW-0175">Coiled coil</keyword>
<protein>
    <recommendedName>
        <fullName evidence="4">Transmembrane protein 18</fullName>
    </recommendedName>
</protein>
<keyword evidence="14" id="KW-1185">Reference proteome</keyword>
<dbReference type="GO" id="GO:0003677">
    <property type="term" value="F:DNA binding"/>
    <property type="evidence" value="ECO:0007669"/>
    <property type="project" value="UniProtKB-KW"/>
</dbReference>
<comment type="similarity">
    <text evidence="3">Belongs to the TMEM18 family.</text>
</comment>
<accession>A0AAE1EUQ4</accession>
<dbReference type="GO" id="GO:0031965">
    <property type="term" value="C:nuclear membrane"/>
    <property type="evidence" value="ECO:0007669"/>
    <property type="project" value="UniProtKB-SubCell"/>
</dbReference>
<evidence type="ECO:0000256" key="1">
    <source>
        <dbReference type="ARBA" id="ARBA00004126"/>
    </source>
</evidence>
<keyword evidence="5 12" id="KW-0812">Transmembrane</keyword>
<feature type="compositionally biased region" description="Basic and acidic residues" evidence="11">
    <location>
        <begin position="161"/>
        <end position="170"/>
    </location>
</feature>
<evidence type="ECO:0000256" key="2">
    <source>
        <dbReference type="ARBA" id="ARBA00004127"/>
    </source>
</evidence>
<proteinExistence type="inferred from homology"/>
<dbReference type="Pfam" id="PF14770">
    <property type="entry name" value="TMEM18"/>
    <property type="match status" value="1"/>
</dbReference>
<organism evidence="13 14">
    <name type="scientific">Petrolisthes cinctipes</name>
    <name type="common">Flat porcelain crab</name>
    <dbReference type="NCBI Taxonomy" id="88211"/>
    <lineage>
        <taxon>Eukaryota</taxon>
        <taxon>Metazoa</taxon>
        <taxon>Ecdysozoa</taxon>
        <taxon>Arthropoda</taxon>
        <taxon>Crustacea</taxon>
        <taxon>Multicrustacea</taxon>
        <taxon>Malacostraca</taxon>
        <taxon>Eumalacostraca</taxon>
        <taxon>Eucarida</taxon>
        <taxon>Decapoda</taxon>
        <taxon>Pleocyemata</taxon>
        <taxon>Anomura</taxon>
        <taxon>Galatheoidea</taxon>
        <taxon>Porcellanidae</taxon>
        <taxon>Petrolisthes</taxon>
    </lineage>
</organism>
<dbReference type="Proteomes" id="UP001286313">
    <property type="component" value="Unassembled WGS sequence"/>
</dbReference>
<evidence type="ECO:0000256" key="12">
    <source>
        <dbReference type="SAM" id="Phobius"/>
    </source>
</evidence>
<feature type="transmembrane region" description="Helical" evidence="12">
    <location>
        <begin position="59"/>
        <end position="78"/>
    </location>
</feature>
<reference evidence="13" key="1">
    <citation type="submission" date="2023-10" db="EMBL/GenBank/DDBJ databases">
        <title>Genome assemblies of two species of porcelain crab, Petrolisthes cinctipes and Petrolisthes manimaculis (Anomura: Porcellanidae).</title>
        <authorList>
            <person name="Angst P."/>
        </authorList>
    </citation>
    <scope>NUCLEOTIDE SEQUENCE</scope>
    <source>
        <strain evidence="13">PB745_01</strain>
        <tissue evidence="13">Gill</tissue>
    </source>
</reference>
<keyword evidence="9 12" id="KW-0472">Membrane</keyword>
<dbReference type="PANTHER" id="PTHR22593">
    <property type="entry name" value="TRANSMEMBRANE PROTEIN 18"/>
    <property type="match status" value="1"/>
</dbReference>
<feature type="compositionally biased region" description="Low complexity" evidence="11">
    <location>
        <begin position="143"/>
        <end position="159"/>
    </location>
</feature>
<evidence type="ECO:0000256" key="9">
    <source>
        <dbReference type="ARBA" id="ARBA00023136"/>
    </source>
</evidence>
<gene>
    <name evidence="13" type="ORF">Pcinc_032357</name>
</gene>
<comment type="caution">
    <text evidence="13">The sequence shown here is derived from an EMBL/GenBank/DDBJ whole genome shotgun (WGS) entry which is preliminary data.</text>
</comment>
<dbReference type="InterPro" id="IPR026721">
    <property type="entry name" value="TMEM18"/>
</dbReference>
<dbReference type="AlphaFoldDB" id="A0AAE1EUQ4"/>
<keyword evidence="10" id="KW-0539">Nucleus</keyword>
<evidence type="ECO:0000313" key="14">
    <source>
        <dbReference type="Proteomes" id="UP001286313"/>
    </source>
</evidence>
<evidence type="ECO:0000256" key="11">
    <source>
        <dbReference type="SAM" id="MobiDB-lite"/>
    </source>
</evidence>
<feature type="region of interest" description="Disordered" evidence="11">
    <location>
        <begin position="143"/>
        <end position="170"/>
    </location>
</feature>
<evidence type="ECO:0000256" key="7">
    <source>
        <dbReference type="ARBA" id="ARBA00023054"/>
    </source>
</evidence>
<dbReference type="EMBL" id="JAWQEG010004425">
    <property type="protein sequence ID" value="KAK3861707.1"/>
    <property type="molecule type" value="Genomic_DNA"/>
</dbReference>